<comment type="caution">
    <text evidence="1">The sequence shown here is derived from an EMBL/GenBank/DDBJ whole genome shotgun (WGS) entry which is preliminary data.</text>
</comment>
<name>X1RBS1_9ZZZZ</name>
<proteinExistence type="predicted"/>
<accession>X1RBS1</accession>
<evidence type="ECO:0000313" key="1">
    <source>
        <dbReference type="EMBL" id="GAI60600.1"/>
    </source>
</evidence>
<dbReference type="EMBL" id="BARW01000177">
    <property type="protein sequence ID" value="GAI60600.1"/>
    <property type="molecule type" value="Genomic_DNA"/>
</dbReference>
<reference evidence="1" key="1">
    <citation type="journal article" date="2014" name="Front. Microbiol.">
        <title>High frequency of phylogenetically diverse reductive dehalogenase-homologous genes in deep subseafloor sedimentary metagenomes.</title>
        <authorList>
            <person name="Kawai M."/>
            <person name="Futagami T."/>
            <person name="Toyoda A."/>
            <person name="Takaki Y."/>
            <person name="Nishi S."/>
            <person name="Hori S."/>
            <person name="Arai W."/>
            <person name="Tsubouchi T."/>
            <person name="Morono Y."/>
            <person name="Uchiyama I."/>
            <person name="Ito T."/>
            <person name="Fujiyama A."/>
            <person name="Inagaki F."/>
            <person name="Takami H."/>
        </authorList>
    </citation>
    <scope>NUCLEOTIDE SEQUENCE</scope>
    <source>
        <strain evidence="1">Expedition CK06-06</strain>
    </source>
</reference>
<sequence length="91" mass="10149">MKGTGTVTPKEEAIFDKMRRSAILLGSSLDTLKYLSFEKLTFPGVARCTDIETNVGFVLGTLELLLGDLETETFPFREYQVSVPERQGSRT</sequence>
<dbReference type="AlphaFoldDB" id="X1RBS1"/>
<organism evidence="1">
    <name type="scientific">marine sediment metagenome</name>
    <dbReference type="NCBI Taxonomy" id="412755"/>
    <lineage>
        <taxon>unclassified sequences</taxon>
        <taxon>metagenomes</taxon>
        <taxon>ecological metagenomes</taxon>
    </lineage>
</organism>
<gene>
    <name evidence="1" type="ORF">S12H4_01021</name>
</gene>
<protein>
    <submittedName>
        <fullName evidence="1">Uncharacterized protein</fullName>
    </submittedName>
</protein>